<dbReference type="Pfam" id="PF13848">
    <property type="entry name" value="Thioredoxin_6"/>
    <property type="match status" value="1"/>
</dbReference>
<keyword evidence="1" id="KW-0853">WD repeat</keyword>
<dbReference type="FunFam" id="3.40.30.10:FF:000300">
    <property type="entry name" value="Blast:Protein disulfide-isomerase TMX3"/>
    <property type="match status" value="1"/>
</dbReference>
<proteinExistence type="predicted"/>
<dbReference type="PANTHER" id="PTHR44499:SF1">
    <property type="entry name" value="JOUBERIN"/>
    <property type="match status" value="1"/>
</dbReference>
<dbReference type="PROSITE" id="PS50082">
    <property type="entry name" value="WD_REPEATS_2"/>
    <property type="match status" value="1"/>
</dbReference>
<feature type="region of interest" description="Disordered" evidence="2">
    <location>
        <begin position="98"/>
        <end position="130"/>
    </location>
</feature>
<dbReference type="PROSITE" id="PS51352">
    <property type="entry name" value="THIOREDOXIN_2"/>
    <property type="match status" value="1"/>
</dbReference>
<dbReference type="Pfam" id="PF00400">
    <property type="entry name" value="WD40"/>
    <property type="match status" value="2"/>
</dbReference>
<organism evidence="4 5">
    <name type="scientific">Zophobas morio</name>
    <dbReference type="NCBI Taxonomy" id="2755281"/>
    <lineage>
        <taxon>Eukaryota</taxon>
        <taxon>Metazoa</taxon>
        <taxon>Ecdysozoa</taxon>
        <taxon>Arthropoda</taxon>
        <taxon>Hexapoda</taxon>
        <taxon>Insecta</taxon>
        <taxon>Pterygota</taxon>
        <taxon>Neoptera</taxon>
        <taxon>Endopterygota</taxon>
        <taxon>Coleoptera</taxon>
        <taxon>Polyphaga</taxon>
        <taxon>Cucujiformia</taxon>
        <taxon>Tenebrionidae</taxon>
        <taxon>Zophobas</taxon>
    </lineage>
</organism>
<dbReference type="PRINTS" id="PR00421">
    <property type="entry name" value="THIOREDOXIN"/>
</dbReference>
<reference evidence="4" key="1">
    <citation type="journal article" date="2023" name="G3 (Bethesda)">
        <title>Whole genome assemblies of Zophobas morio and Tenebrio molitor.</title>
        <authorList>
            <person name="Kaur S."/>
            <person name="Stinson S.A."/>
            <person name="diCenzo G.C."/>
        </authorList>
    </citation>
    <scope>NUCLEOTIDE SEQUENCE</scope>
    <source>
        <strain evidence="4">QUZm001</strain>
    </source>
</reference>
<dbReference type="GO" id="GO:0036064">
    <property type="term" value="C:ciliary basal body"/>
    <property type="evidence" value="ECO:0007669"/>
    <property type="project" value="TreeGrafter"/>
</dbReference>
<accession>A0AA38IVX5</accession>
<dbReference type="Gene3D" id="2.130.10.10">
    <property type="entry name" value="YVTN repeat-like/Quinoprotein amine dehydrogenase"/>
    <property type="match status" value="1"/>
</dbReference>
<dbReference type="SMART" id="SM00320">
    <property type="entry name" value="WD40"/>
    <property type="match status" value="6"/>
</dbReference>
<dbReference type="Pfam" id="PF00085">
    <property type="entry name" value="Thioredoxin"/>
    <property type="match status" value="1"/>
</dbReference>
<feature type="compositionally biased region" description="Polar residues" evidence="2">
    <location>
        <begin position="103"/>
        <end position="113"/>
    </location>
</feature>
<dbReference type="Proteomes" id="UP001168821">
    <property type="component" value="Unassembled WGS sequence"/>
</dbReference>
<dbReference type="InterPro" id="IPR017937">
    <property type="entry name" value="Thioredoxin_CS"/>
</dbReference>
<evidence type="ECO:0000313" key="5">
    <source>
        <dbReference type="Proteomes" id="UP001168821"/>
    </source>
</evidence>
<keyword evidence="5" id="KW-1185">Reference proteome</keyword>
<evidence type="ECO:0000259" key="3">
    <source>
        <dbReference type="PROSITE" id="PS51352"/>
    </source>
</evidence>
<evidence type="ECO:0000256" key="2">
    <source>
        <dbReference type="SAM" id="MobiDB-lite"/>
    </source>
</evidence>
<dbReference type="InterPro" id="IPR036249">
    <property type="entry name" value="Thioredoxin-like_sf"/>
</dbReference>
<feature type="compositionally biased region" description="Basic and acidic residues" evidence="2">
    <location>
        <begin position="196"/>
        <end position="233"/>
    </location>
</feature>
<dbReference type="InterPro" id="IPR052803">
    <property type="entry name" value="Cilium-Associated_Jouberin"/>
</dbReference>
<dbReference type="SUPFAM" id="SSF50978">
    <property type="entry name" value="WD40 repeat-like"/>
    <property type="match status" value="1"/>
</dbReference>
<evidence type="ECO:0000256" key="1">
    <source>
        <dbReference type="PROSITE-ProRule" id="PRU00221"/>
    </source>
</evidence>
<protein>
    <recommendedName>
        <fullName evidence="3">Thioredoxin domain-containing protein</fullName>
    </recommendedName>
</protein>
<gene>
    <name evidence="4" type="ORF">Zmor_006725</name>
</gene>
<feature type="repeat" description="WD" evidence="1">
    <location>
        <begin position="583"/>
        <end position="615"/>
    </location>
</feature>
<evidence type="ECO:0000313" key="4">
    <source>
        <dbReference type="EMBL" id="KAJ3662371.1"/>
    </source>
</evidence>
<feature type="region of interest" description="Disordered" evidence="2">
    <location>
        <begin position="186"/>
        <end position="233"/>
    </location>
</feature>
<comment type="caution">
    <text evidence="4">The sequence shown here is derived from an EMBL/GenBank/DDBJ whole genome shotgun (WGS) entry which is preliminary data.</text>
</comment>
<dbReference type="EMBL" id="JALNTZ010000002">
    <property type="protein sequence ID" value="KAJ3662371.1"/>
    <property type="molecule type" value="Genomic_DNA"/>
</dbReference>
<dbReference type="SUPFAM" id="SSF52833">
    <property type="entry name" value="Thioredoxin-like"/>
    <property type="match status" value="1"/>
</dbReference>
<sequence>MPSYTESCSSVHSFSVKNQTKEKFDALLKTVIQKKKNRKHSAINVSKEKLLNDLDSATTSTENLLERGPLDNTQFNEMNENVGENYILNKFLGQQSDKHGTSKIKSVETQNDNDLPGVKPPVPKPRKKKIISPSMSQGTFEVTSPKIVKAATKCSKNDENSSSNKTYNVEEIGDVVVHQSPLKPKIIKRKISSKNLSKDDSTKTSDNESKTSQSEVKEETTGKNKVKEKDETLKESRATSVNYEIENIEQMKIDQNDSNEDMKSQTKYNYERIFEIIVHKTDRLQLNSLVIHPLVKIHIVDTTTGKYFPKSDKSRSVVFFYENNDNDYISPVMTHSCNLQEKRILYPSWEESILLNDDYGYFKDESHRIIVFFEILDFVSFAMLPQLNDKVCTSGWHSIAFAFLKAAGKDGSLNIGKKLRLQLYHSCQSKKYNPQICNPWIWWKKKKLKKYSSSLYVTIKSVVSPTVVVESFRSKTPVQKETSSKTKLYDDVHIPVPEGASTVLNDKINDTESKSDAVCWTKRPNESCKLPNKCFVEFNSYDQGCFVAKFSHNGIYLACAVQLENLFYIVIYSVLTLQEVNKICAHQALIYDIKWSRDDSLLLSASADNTVSVFSTVTSCSFIQILPHPCFVYTCDINDTKIIASGCYDGLLRIWRLAQNDTKFEFQMFQELDAHTGYVTSVCFSTKCSMFSADSTGVIIEWYQENLDWILKRQINLLDLKETIINQILLFPKGRKLLVHSRDNVVRIIDIKSGCVLQWLRGSLNKRFRIIPSISSCGNFVYAGSENGFIHVWNSKSGHEVASYVPYPSSQQFLTIHCVDFHPHDNILVITHYGRNFPILMYKFDQHMEKPTVELTVKEKPDVDSQSKDFKLDSTPLSLKKKYITNEKNIDFKASRVLELSDKFSEIYKEGGYWLVKFYAPWCGHCKRLEPIWAQVAQALYKTNIRVGRIDCTRFPSLATEFSVNGFPTIKFIKSDEDFTFHGDRTKDDIVNFAIRMAGPPVQEVTRSESLMNLKQMNQLFFMYVGDQEGSLWDAYYSVASKMQPHGFFYAANKEVAKQHVDIDELPAVFVYKESLHYFYTIESGPPTLNESQEAEHLNASMYKWINEERFETFPKITRGNINEILQTKKYIVLVVVEENKLQQINQEMLEFRDMVESVIRKKRDKYHKYFQFGWVGSPELANSIAMQTLPLPHLLVLNSTTNHHHIPEDDPSQLTSDAIDIFLERIYNQSVPAYGGNTLAVRLYRTYFEARTSLAEMWRGNPVLTTVLFGLPLGFLSLILYSICCSDILDADEDEEEELLHEKKE</sequence>
<dbReference type="InterPro" id="IPR015943">
    <property type="entry name" value="WD40/YVTN_repeat-like_dom_sf"/>
</dbReference>
<name>A0AA38IVX5_9CUCU</name>
<feature type="domain" description="Thioredoxin" evidence="3">
    <location>
        <begin position="854"/>
        <end position="999"/>
    </location>
</feature>
<dbReference type="InterPro" id="IPR001680">
    <property type="entry name" value="WD40_rpt"/>
</dbReference>
<dbReference type="InterPro" id="IPR013766">
    <property type="entry name" value="Thioredoxin_domain"/>
</dbReference>
<dbReference type="PANTHER" id="PTHR44499">
    <property type="entry name" value="JOUBERIN"/>
    <property type="match status" value="1"/>
</dbReference>
<dbReference type="GO" id="GO:0044458">
    <property type="term" value="P:motile cilium assembly"/>
    <property type="evidence" value="ECO:0007669"/>
    <property type="project" value="TreeGrafter"/>
</dbReference>
<dbReference type="InterPro" id="IPR036322">
    <property type="entry name" value="WD40_repeat_dom_sf"/>
</dbReference>
<dbReference type="Gene3D" id="3.40.30.10">
    <property type="entry name" value="Glutaredoxin"/>
    <property type="match status" value="2"/>
</dbReference>
<dbReference type="PROSITE" id="PS00194">
    <property type="entry name" value="THIOREDOXIN_1"/>
    <property type="match status" value="1"/>
</dbReference>